<dbReference type="PANTHER" id="PTHR10039">
    <property type="entry name" value="AMELOGENIN"/>
    <property type="match status" value="1"/>
</dbReference>
<comment type="caution">
    <text evidence="3">The sequence shown here is derived from an EMBL/GenBank/DDBJ whole genome shotgun (WGS) entry which is preliminary data.</text>
</comment>
<evidence type="ECO:0000313" key="4">
    <source>
        <dbReference type="Proteomes" id="UP000298030"/>
    </source>
</evidence>
<feature type="domain" description="NACHT" evidence="2">
    <location>
        <begin position="84"/>
        <end position="230"/>
    </location>
</feature>
<dbReference type="OrthoDB" id="4760524at2759"/>
<dbReference type="PANTHER" id="PTHR10039:SF14">
    <property type="entry name" value="NACHT DOMAIN-CONTAINING PROTEIN"/>
    <property type="match status" value="1"/>
</dbReference>
<organism evidence="3 4">
    <name type="scientific">Coprinellus micaceus</name>
    <name type="common">Glistening ink-cap mushroom</name>
    <name type="synonym">Coprinus micaceus</name>
    <dbReference type="NCBI Taxonomy" id="71717"/>
    <lineage>
        <taxon>Eukaryota</taxon>
        <taxon>Fungi</taxon>
        <taxon>Dikarya</taxon>
        <taxon>Basidiomycota</taxon>
        <taxon>Agaricomycotina</taxon>
        <taxon>Agaricomycetes</taxon>
        <taxon>Agaricomycetidae</taxon>
        <taxon>Agaricales</taxon>
        <taxon>Agaricineae</taxon>
        <taxon>Psathyrellaceae</taxon>
        <taxon>Coprinellus</taxon>
    </lineage>
</organism>
<sequence>MAFQGAHHFTIGVNGTVAQTFSSQDPVSVLRSARAVEAAHTSKTASYAPKCHPGTRAKVAGDIVAWAVAAGLVVPTNDGPRPTSILWLHGPAGSGKTCIIREVAECLSDLRLLAETYFFSNRISGLNSEKPFMATVAHQLLGTMPEAKRTILKAVADNITIFGESLETQMVQLIVNPLVEIGEAGSGAKRILVVDGFDECMINERAHLLQVPRLLTATTPSLLLIIASRPEFDIRTAFDNYAYRSITYPLRLQEYDERSGNRSYLCDESWRIRESHPAKASIPPSWPGEEVVDLLVWKSSGCYILPSTVIRHVDNPRRIPVALLREITDLLRAQGAAASTVNPLAPLDELYTMILHSPEGDVALIKRILHSLPRLQGMRSSHFRTTTFFDDLFGLEHGATNMALCDLHALVEVSPKYGIVPHHATLHDFLSNQARSKDLFQPRLETFLDLACACVRNLESWARNPTEYLLVQQYARHNILDILDWLLSLLFLSRDSNPFELPQDLLGFDARLVWRCSLVSSDTSNARCVGGLGQVDALVSGFKSLVSTFAFLSIHWGPSQKAHDRTAVVPRYIKTDFKKKKKKKKKKKSEGSSGFCRLLDSIPMNFS</sequence>
<accession>A0A4Y7SPU8</accession>
<dbReference type="STRING" id="71717.A0A4Y7SPU8"/>
<protein>
    <recommendedName>
        <fullName evidence="2">NACHT domain-containing protein</fullName>
    </recommendedName>
</protein>
<dbReference type="EMBL" id="QPFP01000074">
    <property type="protein sequence ID" value="TEB23741.1"/>
    <property type="molecule type" value="Genomic_DNA"/>
</dbReference>
<dbReference type="Gene3D" id="3.40.50.300">
    <property type="entry name" value="P-loop containing nucleotide triphosphate hydrolases"/>
    <property type="match status" value="1"/>
</dbReference>
<keyword evidence="4" id="KW-1185">Reference proteome</keyword>
<dbReference type="InterPro" id="IPR056884">
    <property type="entry name" value="NPHP3-like_N"/>
</dbReference>
<reference evidence="3 4" key="1">
    <citation type="journal article" date="2019" name="Nat. Ecol. Evol.">
        <title>Megaphylogeny resolves global patterns of mushroom evolution.</title>
        <authorList>
            <person name="Varga T."/>
            <person name="Krizsan K."/>
            <person name="Foldi C."/>
            <person name="Dima B."/>
            <person name="Sanchez-Garcia M."/>
            <person name="Sanchez-Ramirez S."/>
            <person name="Szollosi G.J."/>
            <person name="Szarkandi J.G."/>
            <person name="Papp V."/>
            <person name="Albert L."/>
            <person name="Andreopoulos W."/>
            <person name="Angelini C."/>
            <person name="Antonin V."/>
            <person name="Barry K.W."/>
            <person name="Bougher N.L."/>
            <person name="Buchanan P."/>
            <person name="Buyck B."/>
            <person name="Bense V."/>
            <person name="Catcheside P."/>
            <person name="Chovatia M."/>
            <person name="Cooper J."/>
            <person name="Damon W."/>
            <person name="Desjardin D."/>
            <person name="Finy P."/>
            <person name="Geml J."/>
            <person name="Haridas S."/>
            <person name="Hughes K."/>
            <person name="Justo A."/>
            <person name="Karasinski D."/>
            <person name="Kautmanova I."/>
            <person name="Kiss B."/>
            <person name="Kocsube S."/>
            <person name="Kotiranta H."/>
            <person name="LaButti K.M."/>
            <person name="Lechner B.E."/>
            <person name="Liimatainen K."/>
            <person name="Lipzen A."/>
            <person name="Lukacs Z."/>
            <person name="Mihaltcheva S."/>
            <person name="Morgado L.N."/>
            <person name="Niskanen T."/>
            <person name="Noordeloos M.E."/>
            <person name="Ohm R.A."/>
            <person name="Ortiz-Santana B."/>
            <person name="Ovrebo C."/>
            <person name="Racz N."/>
            <person name="Riley R."/>
            <person name="Savchenko A."/>
            <person name="Shiryaev A."/>
            <person name="Soop K."/>
            <person name="Spirin V."/>
            <person name="Szebenyi C."/>
            <person name="Tomsovsky M."/>
            <person name="Tulloss R.E."/>
            <person name="Uehling J."/>
            <person name="Grigoriev I.V."/>
            <person name="Vagvolgyi C."/>
            <person name="Papp T."/>
            <person name="Martin F.M."/>
            <person name="Miettinen O."/>
            <person name="Hibbett D.S."/>
            <person name="Nagy L.G."/>
        </authorList>
    </citation>
    <scope>NUCLEOTIDE SEQUENCE [LARGE SCALE GENOMIC DNA]</scope>
    <source>
        <strain evidence="3 4">FP101781</strain>
    </source>
</reference>
<dbReference type="SUPFAM" id="SSF52540">
    <property type="entry name" value="P-loop containing nucleoside triphosphate hydrolases"/>
    <property type="match status" value="1"/>
</dbReference>
<evidence type="ECO:0000313" key="3">
    <source>
        <dbReference type="EMBL" id="TEB23741.1"/>
    </source>
</evidence>
<evidence type="ECO:0000256" key="1">
    <source>
        <dbReference type="ARBA" id="ARBA00022737"/>
    </source>
</evidence>
<name>A0A4Y7SPU8_COPMI</name>
<dbReference type="InterPro" id="IPR007111">
    <property type="entry name" value="NACHT_NTPase"/>
</dbReference>
<evidence type="ECO:0000259" key="2">
    <source>
        <dbReference type="PROSITE" id="PS50837"/>
    </source>
</evidence>
<keyword evidence="1" id="KW-0677">Repeat</keyword>
<dbReference type="Proteomes" id="UP000298030">
    <property type="component" value="Unassembled WGS sequence"/>
</dbReference>
<dbReference type="PROSITE" id="PS50837">
    <property type="entry name" value="NACHT"/>
    <property type="match status" value="1"/>
</dbReference>
<dbReference type="InterPro" id="IPR027417">
    <property type="entry name" value="P-loop_NTPase"/>
</dbReference>
<gene>
    <name evidence="3" type="ORF">FA13DRAFT_1913567</name>
</gene>
<proteinExistence type="predicted"/>
<dbReference type="Pfam" id="PF24883">
    <property type="entry name" value="NPHP3_N"/>
    <property type="match status" value="1"/>
</dbReference>
<dbReference type="AlphaFoldDB" id="A0A4Y7SPU8"/>